<dbReference type="Pfam" id="PF13614">
    <property type="entry name" value="AAA_31"/>
    <property type="match status" value="1"/>
</dbReference>
<feature type="domain" description="AAA" evidence="1">
    <location>
        <begin position="7"/>
        <end position="198"/>
    </location>
</feature>
<name>A0ABS1F977_9PROT</name>
<organism evidence="2 3">
    <name type="scientific">Azospirillum endophyticum</name>
    <dbReference type="NCBI Taxonomy" id="2800326"/>
    <lineage>
        <taxon>Bacteria</taxon>
        <taxon>Pseudomonadati</taxon>
        <taxon>Pseudomonadota</taxon>
        <taxon>Alphaproteobacteria</taxon>
        <taxon>Rhodospirillales</taxon>
        <taxon>Azospirillaceae</taxon>
        <taxon>Azospirillum</taxon>
    </lineage>
</organism>
<sequence>MRPKMAKFISVFNNKGGVGKTTLTWNVADALAEKGKRVLLIDFDPQCNLSIAMLGADAFKSLVSNAVQPRTVRSFLQGYLQNTGPGPISIHDGPHTNENVKIVAGDFWLNVYSDSLSVGNDLLTGNGIAKFTAIRTLEAKLREDGEVFDYVMIDLPPSFGGLVRSALYSSDYLVIPCTSDTFSEYCISLIAQMLPQFIADWENGIVRFKQNNYGSPEYDNLGKPQFSGWIFNGYDTRSRKMLRADQAHYHNIDESNNRLAENLNQHVKSYAAVREIDGESYNIGKVEDMNVLMQNSLWLNVPAAKLDQHKQVKNLTGDKQKWSEAQLKLIGKVRRQINAIADKIIQELK</sequence>
<dbReference type="InterPro" id="IPR050678">
    <property type="entry name" value="DNA_Partitioning_ATPase"/>
</dbReference>
<dbReference type="InterPro" id="IPR025669">
    <property type="entry name" value="AAA_dom"/>
</dbReference>
<evidence type="ECO:0000313" key="3">
    <source>
        <dbReference type="Proteomes" id="UP000652760"/>
    </source>
</evidence>
<dbReference type="CDD" id="cd02042">
    <property type="entry name" value="ParAB_family"/>
    <property type="match status" value="1"/>
</dbReference>
<dbReference type="PANTHER" id="PTHR13696:SF99">
    <property type="entry name" value="COBYRINIC ACID AC-DIAMIDE SYNTHASE"/>
    <property type="match status" value="1"/>
</dbReference>
<keyword evidence="3" id="KW-1185">Reference proteome</keyword>
<dbReference type="Proteomes" id="UP000652760">
    <property type="component" value="Unassembled WGS sequence"/>
</dbReference>
<comment type="caution">
    <text evidence="2">The sequence shown here is derived from an EMBL/GenBank/DDBJ whole genome shotgun (WGS) entry which is preliminary data.</text>
</comment>
<dbReference type="EMBL" id="JAENHM010000060">
    <property type="protein sequence ID" value="MBK1839978.1"/>
    <property type="molecule type" value="Genomic_DNA"/>
</dbReference>
<dbReference type="Gene3D" id="3.40.50.300">
    <property type="entry name" value="P-loop containing nucleotide triphosphate hydrolases"/>
    <property type="match status" value="1"/>
</dbReference>
<accession>A0ABS1F977</accession>
<gene>
    <name evidence="2" type="ORF">JHL17_21460</name>
</gene>
<protein>
    <submittedName>
        <fullName evidence="2">AAA family ATPase</fullName>
    </submittedName>
</protein>
<dbReference type="PANTHER" id="PTHR13696">
    <property type="entry name" value="P-LOOP CONTAINING NUCLEOSIDE TRIPHOSPHATE HYDROLASE"/>
    <property type="match status" value="1"/>
</dbReference>
<reference evidence="3" key="1">
    <citation type="submission" date="2021-01" db="EMBL/GenBank/DDBJ databases">
        <title>Genome public.</title>
        <authorList>
            <person name="Liu C."/>
            <person name="Sun Q."/>
        </authorList>
    </citation>
    <scope>NUCLEOTIDE SEQUENCE [LARGE SCALE GENOMIC DNA]</scope>
    <source>
        <strain evidence="3">YIM B02556</strain>
    </source>
</reference>
<evidence type="ECO:0000313" key="2">
    <source>
        <dbReference type="EMBL" id="MBK1839978.1"/>
    </source>
</evidence>
<dbReference type="SUPFAM" id="SSF52540">
    <property type="entry name" value="P-loop containing nucleoside triphosphate hydrolases"/>
    <property type="match status" value="1"/>
</dbReference>
<proteinExistence type="predicted"/>
<evidence type="ECO:0000259" key="1">
    <source>
        <dbReference type="Pfam" id="PF13614"/>
    </source>
</evidence>
<dbReference type="InterPro" id="IPR027417">
    <property type="entry name" value="P-loop_NTPase"/>
</dbReference>